<evidence type="ECO:0000313" key="7">
    <source>
        <dbReference type="Proteomes" id="UP000005730"/>
    </source>
</evidence>
<dbReference type="InterPro" id="IPR042092">
    <property type="entry name" value="PsdUridine_s_RsuA/RluB/E/F_cat"/>
</dbReference>
<evidence type="ECO:0000259" key="5">
    <source>
        <dbReference type="SMART" id="SM00363"/>
    </source>
</evidence>
<dbReference type="CDD" id="cd00165">
    <property type="entry name" value="S4"/>
    <property type="match status" value="1"/>
</dbReference>
<evidence type="ECO:0000256" key="4">
    <source>
        <dbReference type="RuleBase" id="RU003887"/>
    </source>
</evidence>
<dbReference type="InterPro" id="IPR000748">
    <property type="entry name" value="PsdUridine_synth_RsuA/RluB/E/F"/>
</dbReference>
<dbReference type="EC" id="5.4.99.-" evidence="4"/>
<dbReference type="AlphaFoldDB" id="H0US53"/>
<dbReference type="NCBIfam" id="TIGR00093">
    <property type="entry name" value="pseudouridine synthase"/>
    <property type="match status" value="1"/>
</dbReference>
<dbReference type="eggNOG" id="COG1187">
    <property type="taxonomic scope" value="Bacteria"/>
</dbReference>
<dbReference type="Gene3D" id="3.10.290.10">
    <property type="entry name" value="RNA-binding S4 domain"/>
    <property type="match status" value="1"/>
</dbReference>
<dbReference type="InterPro" id="IPR002942">
    <property type="entry name" value="S4_RNA-bd"/>
</dbReference>
<sequence>MRINQYLARCGIGSRRNVEHLILNHRVSVNGEIVEALSFKVQEGDLVMVDSKVVRPLESVYIVMNKPRGVVCAVRDPRCRTVLDILPFRIRQLAPFPVGRLDKDSQGLLILTNDGDFCDSLLHPSRGIIKTYEVDLDGEVRSDLLDRMRCGIWSEGEFLKPVSVDRIGRDKIRVELQEGKKREIRRMVASLGLRVRCLLRRKIGRMELRHLPYGGFALFSKDDMWHHITVGGMV</sequence>
<accession>H0US53</accession>
<dbReference type="Proteomes" id="UP000005730">
    <property type="component" value="Chromosome"/>
</dbReference>
<dbReference type="InterPro" id="IPR036986">
    <property type="entry name" value="S4_RNA-bd_sf"/>
</dbReference>
<dbReference type="PROSITE" id="PS01149">
    <property type="entry name" value="PSI_RSU"/>
    <property type="match status" value="1"/>
</dbReference>
<dbReference type="Gene3D" id="3.30.70.580">
    <property type="entry name" value="Pseudouridine synthase I, catalytic domain, N-terminal subdomain"/>
    <property type="match status" value="1"/>
</dbReference>
<keyword evidence="2 4" id="KW-0413">Isomerase</keyword>
<protein>
    <recommendedName>
        <fullName evidence="4">Pseudouridine synthase</fullName>
        <ecNumber evidence="4">5.4.99.-</ecNumber>
    </recommendedName>
</protein>
<dbReference type="STRING" id="926567.TheveDRAFT_1013"/>
<dbReference type="InterPro" id="IPR020094">
    <property type="entry name" value="TruA/RsuA/RluB/E/F_N"/>
</dbReference>
<dbReference type="EMBL" id="CM001377">
    <property type="protein sequence ID" value="EHM10142.1"/>
    <property type="molecule type" value="Genomic_DNA"/>
</dbReference>
<dbReference type="PANTHER" id="PTHR47683:SF2">
    <property type="entry name" value="RNA-BINDING S4 DOMAIN-CONTAINING PROTEIN"/>
    <property type="match status" value="1"/>
</dbReference>
<dbReference type="InterPro" id="IPR050343">
    <property type="entry name" value="RsuA_PseudoU_synthase"/>
</dbReference>
<keyword evidence="3" id="KW-0694">RNA-binding</keyword>
<dbReference type="HOGENOM" id="CLU_024979_1_2_0"/>
<comment type="similarity">
    <text evidence="1 4">Belongs to the pseudouridine synthase RsuA family.</text>
</comment>
<dbReference type="OrthoDB" id="9807213at2"/>
<dbReference type="RefSeq" id="WP_006583636.1">
    <property type="nucleotide sequence ID" value="NZ_CM001377.1"/>
</dbReference>
<organism evidence="6 7">
    <name type="scientific">Thermanaerovibrio velox DSM 12556</name>
    <dbReference type="NCBI Taxonomy" id="926567"/>
    <lineage>
        <taxon>Bacteria</taxon>
        <taxon>Thermotogati</taxon>
        <taxon>Synergistota</taxon>
        <taxon>Synergistia</taxon>
        <taxon>Synergistales</taxon>
        <taxon>Synergistaceae</taxon>
        <taxon>Thermanaerovibrio</taxon>
    </lineage>
</organism>
<dbReference type="InterPro" id="IPR018496">
    <property type="entry name" value="PsdUridine_synth_RsuA/RluB_CS"/>
</dbReference>
<dbReference type="Pfam" id="PF01479">
    <property type="entry name" value="S4"/>
    <property type="match status" value="1"/>
</dbReference>
<dbReference type="GO" id="GO:0003723">
    <property type="term" value="F:RNA binding"/>
    <property type="evidence" value="ECO:0007669"/>
    <property type="project" value="UniProtKB-KW"/>
</dbReference>
<dbReference type="PANTHER" id="PTHR47683">
    <property type="entry name" value="PSEUDOURIDINE SYNTHASE FAMILY PROTEIN-RELATED"/>
    <property type="match status" value="1"/>
</dbReference>
<feature type="domain" description="RNA-binding S4" evidence="5">
    <location>
        <begin position="1"/>
        <end position="62"/>
    </location>
</feature>
<dbReference type="SUPFAM" id="SSF55120">
    <property type="entry name" value="Pseudouridine synthase"/>
    <property type="match status" value="1"/>
</dbReference>
<name>H0US53_9BACT</name>
<reference evidence="6 7" key="1">
    <citation type="submission" date="2011-10" db="EMBL/GenBank/DDBJ databases">
        <title>The Noncontiguous Finished genome of Thermanaerovibrio velox DSM 12556.</title>
        <authorList>
            <consortium name="US DOE Joint Genome Institute (JGI-PGF)"/>
            <person name="Lucas S."/>
            <person name="Copeland A."/>
            <person name="Lapidus A."/>
            <person name="Glavina del Rio T."/>
            <person name="Dalin E."/>
            <person name="Tice H."/>
            <person name="Bruce D."/>
            <person name="Goodwin L."/>
            <person name="Pitluck S."/>
            <person name="Peters L."/>
            <person name="Mikhailova N."/>
            <person name="Teshima H."/>
            <person name="Kyrpides N."/>
            <person name="Mavromatis K."/>
            <person name="Ivanova N."/>
            <person name="Markowitz V."/>
            <person name="Cheng J.-F."/>
            <person name="Hugenholtz P."/>
            <person name="Woyke T."/>
            <person name="Wu D."/>
            <person name="Spring S."/>
            <person name="Brambilla E.-M."/>
            <person name="Klenk H.-P."/>
            <person name="Eisen J.A."/>
        </authorList>
    </citation>
    <scope>NUCLEOTIDE SEQUENCE [LARGE SCALE GENOMIC DNA]</scope>
    <source>
        <strain evidence="6 7">DSM 12556</strain>
    </source>
</reference>
<dbReference type="GO" id="GO:0120159">
    <property type="term" value="F:rRNA pseudouridine synthase activity"/>
    <property type="evidence" value="ECO:0007669"/>
    <property type="project" value="UniProtKB-ARBA"/>
</dbReference>
<evidence type="ECO:0000313" key="6">
    <source>
        <dbReference type="EMBL" id="EHM10142.1"/>
    </source>
</evidence>
<dbReference type="InterPro" id="IPR020103">
    <property type="entry name" value="PsdUridine_synth_cat_dom_sf"/>
</dbReference>
<dbReference type="PROSITE" id="PS50889">
    <property type="entry name" value="S4"/>
    <property type="match status" value="1"/>
</dbReference>
<dbReference type="Pfam" id="PF00849">
    <property type="entry name" value="PseudoU_synth_2"/>
    <property type="match status" value="1"/>
</dbReference>
<evidence type="ECO:0000256" key="1">
    <source>
        <dbReference type="ARBA" id="ARBA00008348"/>
    </source>
</evidence>
<dbReference type="SMART" id="SM00363">
    <property type="entry name" value="S4"/>
    <property type="match status" value="1"/>
</dbReference>
<dbReference type="Gene3D" id="3.30.70.1560">
    <property type="entry name" value="Alpha-L RNA-binding motif"/>
    <property type="match status" value="1"/>
</dbReference>
<proteinExistence type="inferred from homology"/>
<dbReference type="GO" id="GO:0000455">
    <property type="term" value="P:enzyme-directed rRNA pseudouridine synthesis"/>
    <property type="evidence" value="ECO:0007669"/>
    <property type="project" value="UniProtKB-ARBA"/>
</dbReference>
<keyword evidence="7" id="KW-1185">Reference proteome</keyword>
<dbReference type="InterPro" id="IPR006145">
    <property type="entry name" value="PsdUridine_synth_RsuA/RluA"/>
</dbReference>
<gene>
    <name evidence="6" type="ORF">TheveDRAFT_1013</name>
</gene>
<dbReference type="SUPFAM" id="SSF55174">
    <property type="entry name" value="Alpha-L RNA-binding motif"/>
    <property type="match status" value="1"/>
</dbReference>
<evidence type="ECO:0000256" key="2">
    <source>
        <dbReference type="ARBA" id="ARBA00023235"/>
    </source>
</evidence>
<evidence type="ECO:0000256" key="3">
    <source>
        <dbReference type="PROSITE-ProRule" id="PRU00182"/>
    </source>
</evidence>